<evidence type="ECO:0000313" key="4">
    <source>
        <dbReference type="Proteomes" id="UP001596978"/>
    </source>
</evidence>
<evidence type="ECO:0000256" key="1">
    <source>
        <dbReference type="ARBA" id="ARBA00005519"/>
    </source>
</evidence>
<comment type="similarity">
    <text evidence="1 2">Belongs to the glycosyl hydrolase 12 (cellulase H) family.</text>
</comment>
<organism evidence="3 4">
    <name type="scientific">Sungkyunkwania multivorans</name>
    <dbReference type="NCBI Taxonomy" id="1173618"/>
    <lineage>
        <taxon>Bacteria</taxon>
        <taxon>Pseudomonadati</taxon>
        <taxon>Bacteroidota</taxon>
        <taxon>Flavobacteriia</taxon>
        <taxon>Flavobacteriales</taxon>
        <taxon>Flavobacteriaceae</taxon>
        <taxon>Sungkyunkwania</taxon>
    </lineage>
</organism>
<keyword evidence="2" id="KW-0378">Hydrolase</keyword>
<dbReference type="InterPro" id="IPR013319">
    <property type="entry name" value="GH11/12"/>
</dbReference>
<protein>
    <submittedName>
        <fullName evidence="3">Uncharacterized protein</fullName>
    </submittedName>
</protein>
<proteinExistence type="inferred from homology"/>
<keyword evidence="2" id="KW-0624">Polysaccharide degradation</keyword>
<name>A0ABW3D3B1_9FLAO</name>
<keyword evidence="4" id="KW-1185">Reference proteome</keyword>
<evidence type="ECO:0000313" key="3">
    <source>
        <dbReference type="EMBL" id="MFD0864039.1"/>
    </source>
</evidence>
<gene>
    <name evidence="3" type="ORF">ACFQ1M_17620</name>
</gene>
<accession>A0ABW3D3B1</accession>
<dbReference type="SUPFAM" id="SSF49899">
    <property type="entry name" value="Concanavalin A-like lectins/glucanases"/>
    <property type="match status" value="1"/>
</dbReference>
<dbReference type="PANTHER" id="PTHR34002">
    <property type="entry name" value="BLR1656 PROTEIN"/>
    <property type="match status" value="1"/>
</dbReference>
<dbReference type="PANTHER" id="PTHR34002:SF9">
    <property type="entry name" value="XYLOGLUCAN-SPECIFIC ENDO-BETA-1,4-GLUCANASE A"/>
    <property type="match status" value="1"/>
</dbReference>
<dbReference type="Pfam" id="PF01670">
    <property type="entry name" value="Glyco_hydro_12"/>
    <property type="match status" value="1"/>
</dbReference>
<keyword evidence="2" id="KW-0119">Carbohydrate metabolism</keyword>
<dbReference type="RefSeq" id="WP_386410818.1">
    <property type="nucleotide sequence ID" value="NZ_JBHTJH010000017.1"/>
</dbReference>
<evidence type="ECO:0000256" key="2">
    <source>
        <dbReference type="RuleBase" id="RU361163"/>
    </source>
</evidence>
<dbReference type="InterPro" id="IPR013320">
    <property type="entry name" value="ConA-like_dom_sf"/>
</dbReference>
<sequence>MKKNIVLLLTLILISSCRDSSTAINEEIKLVSTTLGCEDYLSITHDLGVFCNNVWNKDAAKDYDWKQCLEKKMINDTIRYGWSWQWPSKSNVIYAYPQIKIGRSPWAPTPFFNDRFPLKINSIPELNLSYDIETVTNGQHNLATTMWIVNSPLKIEEPDPSSIVAEFMIWTYATQKHFDPAGKKYGEVKIDDMEWEVWTDQNWGDPSGLNSNKWINISFRSKTDHLKVALNVKKLIEYAINENILPSDLYIADLELGNEIMSGSGYTWVRSFKVW</sequence>
<dbReference type="EMBL" id="JBHTJH010000017">
    <property type="protein sequence ID" value="MFD0864039.1"/>
    <property type="molecule type" value="Genomic_DNA"/>
</dbReference>
<keyword evidence="2" id="KW-0326">Glycosidase</keyword>
<dbReference type="Proteomes" id="UP001596978">
    <property type="component" value="Unassembled WGS sequence"/>
</dbReference>
<comment type="caution">
    <text evidence="3">The sequence shown here is derived from an EMBL/GenBank/DDBJ whole genome shotgun (WGS) entry which is preliminary data.</text>
</comment>
<dbReference type="PROSITE" id="PS51257">
    <property type="entry name" value="PROKAR_LIPOPROTEIN"/>
    <property type="match status" value="1"/>
</dbReference>
<reference evidence="4" key="1">
    <citation type="journal article" date="2019" name="Int. J. Syst. Evol. Microbiol.">
        <title>The Global Catalogue of Microorganisms (GCM) 10K type strain sequencing project: providing services to taxonomists for standard genome sequencing and annotation.</title>
        <authorList>
            <consortium name="The Broad Institute Genomics Platform"/>
            <consortium name="The Broad Institute Genome Sequencing Center for Infectious Disease"/>
            <person name="Wu L."/>
            <person name="Ma J."/>
        </authorList>
    </citation>
    <scope>NUCLEOTIDE SEQUENCE [LARGE SCALE GENOMIC DNA]</scope>
    <source>
        <strain evidence="4">CCUG 62952</strain>
    </source>
</reference>
<dbReference type="InterPro" id="IPR002594">
    <property type="entry name" value="GH12"/>
</dbReference>
<dbReference type="Gene3D" id="2.60.120.180">
    <property type="match status" value="1"/>
</dbReference>